<sequence length="99" mass="11473">MEEELLCEGEINREADMNISMELLSMHPFQKSIAPAVGFARFRIYGIWPKKRSKGCDTNLHSKRASAVDFLKEVEEGEEEHGGEEKEEEEEEKKEEEEI</sequence>
<comment type="caution">
    <text evidence="2">The sequence shown here is derived from an EMBL/GenBank/DDBJ whole genome shotgun (WGS) entry which is preliminary data.</text>
</comment>
<accession>A0AAV7HAR4</accession>
<organism evidence="2 3">
    <name type="scientific">Dendrobium chrysotoxum</name>
    <name type="common">Orchid</name>
    <dbReference type="NCBI Taxonomy" id="161865"/>
    <lineage>
        <taxon>Eukaryota</taxon>
        <taxon>Viridiplantae</taxon>
        <taxon>Streptophyta</taxon>
        <taxon>Embryophyta</taxon>
        <taxon>Tracheophyta</taxon>
        <taxon>Spermatophyta</taxon>
        <taxon>Magnoliopsida</taxon>
        <taxon>Liliopsida</taxon>
        <taxon>Asparagales</taxon>
        <taxon>Orchidaceae</taxon>
        <taxon>Epidendroideae</taxon>
        <taxon>Malaxideae</taxon>
        <taxon>Dendrobiinae</taxon>
        <taxon>Dendrobium</taxon>
    </lineage>
</organism>
<dbReference type="EMBL" id="JAGFBR010000007">
    <property type="protein sequence ID" value="KAH0464663.1"/>
    <property type="molecule type" value="Genomic_DNA"/>
</dbReference>
<keyword evidence="3" id="KW-1185">Reference proteome</keyword>
<feature type="compositionally biased region" description="Acidic residues" evidence="1">
    <location>
        <begin position="75"/>
        <end position="99"/>
    </location>
</feature>
<dbReference type="AlphaFoldDB" id="A0AAV7HAR4"/>
<proteinExistence type="predicted"/>
<gene>
    <name evidence="2" type="ORF">IEQ34_007449</name>
</gene>
<name>A0AAV7HAR4_DENCH</name>
<dbReference type="Proteomes" id="UP000775213">
    <property type="component" value="Unassembled WGS sequence"/>
</dbReference>
<reference evidence="2 3" key="1">
    <citation type="journal article" date="2021" name="Hortic Res">
        <title>Chromosome-scale assembly of the Dendrobium chrysotoxum genome enhances the understanding of orchid evolution.</title>
        <authorList>
            <person name="Zhang Y."/>
            <person name="Zhang G.Q."/>
            <person name="Zhang D."/>
            <person name="Liu X.D."/>
            <person name="Xu X.Y."/>
            <person name="Sun W.H."/>
            <person name="Yu X."/>
            <person name="Zhu X."/>
            <person name="Wang Z.W."/>
            <person name="Zhao X."/>
            <person name="Zhong W.Y."/>
            <person name="Chen H."/>
            <person name="Yin W.L."/>
            <person name="Huang T."/>
            <person name="Niu S.C."/>
            <person name="Liu Z.J."/>
        </authorList>
    </citation>
    <scope>NUCLEOTIDE SEQUENCE [LARGE SCALE GENOMIC DNA]</scope>
    <source>
        <strain evidence="2">Lindl</strain>
    </source>
</reference>
<protein>
    <submittedName>
        <fullName evidence="2">Uncharacterized protein</fullName>
    </submittedName>
</protein>
<evidence type="ECO:0000313" key="2">
    <source>
        <dbReference type="EMBL" id="KAH0464663.1"/>
    </source>
</evidence>
<evidence type="ECO:0000313" key="3">
    <source>
        <dbReference type="Proteomes" id="UP000775213"/>
    </source>
</evidence>
<feature type="region of interest" description="Disordered" evidence="1">
    <location>
        <begin position="72"/>
        <end position="99"/>
    </location>
</feature>
<evidence type="ECO:0000256" key="1">
    <source>
        <dbReference type="SAM" id="MobiDB-lite"/>
    </source>
</evidence>